<accession>A0A238Y7U0</accession>
<evidence type="ECO:0000256" key="4">
    <source>
        <dbReference type="ARBA" id="ARBA00022729"/>
    </source>
</evidence>
<dbReference type="InterPro" id="IPR011628">
    <property type="entry name" value="Cleaved_adhesin"/>
</dbReference>
<dbReference type="Gene3D" id="3.40.390.10">
    <property type="entry name" value="Collagenase (Catalytic Domain)"/>
    <property type="match status" value="1"/>
</dbReference>
<dbReference type="AlphaFoldDB" id="A0A238Y7U0"/>
<feature type="domain" description="Cleaved adhesin" evidence="10">
    <location>
        <begin position="601"/>
        <end position="731"/>
    </location>
</feature>
<dbReference type="Gene3D" id="2.60.40.2030">
    <property type="match status" value="1"/>
</dbReference>
<keyword evidence="13" id="KW-1185">Reference proteome</keyword>
<gene>
    <name evidence="12" type="ORF">SAMN04488111_2339</name>
</gene>
<evidence type="ECO:0000259" key="10">
    <source>
        <dbReference type="Pfam" id="PF07675"/>
    </source>
</evidence>
<keyword evidence="5" id="KW-0378">Hydrolase</keyword>
<evidence type="ECO:0000313" key="12">
    <source>
        <dbReference type="EMBL" id="SNR66898.1"/>
    </source>
</evidence>
<dbReference type="InterPro" id="IPR038081">
    <property type="entry name" value="CalX-like_sf"/>
</dbReference>
<organism evidence="12 13">
    <name type="scientific">Lutibacter flavus</name>
    <dbReference type="NCBI Taxonomy" id="691689"/>
    <lineage>
        <taxon>Bacteria</taxon>
        <taxon>Pseudomonadati</taxon>
        <taxon>Bacteroidota</taxon>
        <taxon>Flavobacteriia</taxon>
        <taxon>Flavobacteriales</taxon>
        <taxon>Flavobacteriaceae</taxon>
        <taxon>Lutibacter</taxon>
    </lineage>
</organism>
<protein>
    <submittedName>
        <fullName evidence="12">Por secretion system C-terminal sorting domain-containing protein</fullName>
    </submittedName>
</protein>
<keyword evidence="6" id="KW-0862">Zinc</keyword>
<evidence type="ECO:0000256" key="5">
    <source>
        <dbReference type="ARBA" id="ARBA00022801"/>
    </source>
</evidence>
<sequence length="983" mass="108041">MTLFIKHYLILIALLINFSFVHSQTKKNSSASTQHQKSSSFKISPENKISLEKTGVIRCATVENEYFLQKKYPNRLSNSQFEKWLGPKIEDFKKSKNSGKLQKTTIEFNIPVVVHVIHDGDPINTPGNINGENISDAQIISQIKVLNEDFRRLTNTNGGANTTGLAQDIEINFCLAKQDANGDITTGIVRHNITPYTNDEPNGAGGADWETFETVADLKTNTIWDPTKYLNIWTMRFGGLSLDDGGLSDLLGFAQFPGSSTLSDLSTNSGIANTDGVVINFNALGTEDENDTSFTLNGTYNLGRTTTHEIGHWLGLRHIWGDKANDTDDGCLVDDYCSDTPNAEDANYSCNLTNDSCPDLVFDMVQNYMDYTPDACMDTFTQDQKDRMVTVMQNSPRRKELDSSIGCDTAIPAIRFINSNLSINEGTNCSYVDYEIPVRISAPPSQNATITFTINSTTLTEGDDFDIIIPSVQFNLGETIDKNFIVRIYADSFTEVDESITIGMSISTTGDALITTTSNTTFTLNVADDDTRYNGITTIFTDDFESYEDFKIDPIGGWTMNDLDGNFTYSVDNTTYPNQNSKGTFIVYNPSQTSPSTSPNWDPHGGQKGYYCFDATSNPSGTAVNNDYIFTPQINLNGTVSELKFWAKSITDTYGLERLTIKVSNSDTSVGSFTTINPVSPTPGPNSYQEIPTTWTEYTYDLSAFDGQQIYIAFHVTSADAFALMLDDVSIATDIQLVAQTDINTPDENQLNKSGTILTKNDANDNLLVDITNVNGKDYDCVSTNVSRAFSVATPALQETTPGISNYVMAKQFSISPTTIHSDGNATLIFYFTEQEISAWEAATGNVRGDITVIKNNGGTKESVAPTLGNLGSNISLSANFSTGINGTYSFGKASALSVYKSEFKSFSIYPNPTENKINIEVSTSEDVSIKLFDFLGRKVYDKILSNNSLFFNASINLKLSKGIYLLSIESDSKKSVKKLIIN</sequence>
<evidence type="ECO:0000256" key="6">
    <source>
        <dbReference type="ARBA" id="ARBA00022833"/>
    </source>
</evidence>
<feature type="domain" description="Secretion system C-terminal sorting" evidence="11">
    <location>
        <begin position="909"/>
        <end position="982"/>
    </location>
</feature>
<dbReference type="Pfam" id="PF05572">
    <property type="entry name" value="Peptidase_M43"/>
    <property type="match status" value="1"/>
</dbReference>
<reference evidence="13" key="1">
    <citation type="submission" date="2017-06" db="EMBL/GenBank/DDBJ databases">
        <authorList>
            <person name="Varghese N."/>
            <person name="Submissions S."/>
        </authorList>
    </citation>
    <scope>NUCLEOTIDE SEQUENCE [LARGE SCALE GENOMIC DNA]</scope>
    <source>
        <strain evidence="13">DSM 27993</strain>
    </source>
</reference>
<keyword evidence="2" id="KW-0645">Protease</keyword>
<dbReference type="RefSeq" id="WP_089378638.1">
    <property type="nucleotide sequence ID" value="NZ_FZNX01000004.1"/>
</dbReference>
<evidence type="ECO:0000256" key="1">
    <source>
        <dbReference type="ARBA" id="ARBA00008721"/>
    </source>
</evidence>
<dbReference type="GO" id="GO:0006508">
    <property type="term" value="P:proteolysis"/>
    <property type="evidence" value="ECO:0007669"/>
    <property type="project" value="UniProtKB-KW"/>
</dbReference>
<evidence type="ECO:0000259" key="11">
    <source>
        <dbReference type="Pfam" id="PF18962"/>
    </source>
</evidence>
<dbReference type="OrthoDB" id="6278496at2"/>
<dbReference type="InterPro" id="IPR024079">
    <property type="entry name" value="MetalloPept_cat_dom_sf"/>
</dbReference>
<evidence type="ECO:0000256" key="8">
    <source>
        <dbReference type="ARBA" id="ARBA00023157"/>
    </source>
</evidence>
<keyword evidence="8" id="KW-1015">Disulfide bond</keyword>
<evidence type="ECO:0000259" key="9">
    <source>
        <dbReference type="Pfam" id="PF05572"/>
    </source>
</evidence>
<dbReference type="Gene3D" id="2.60.120.200">
    <property type="match status" value="1"/>
</dbReference>
<dbReference type="NCBIfam" id="TIGR04183">
    <property type="entry name" value="Por_Secre_tail"/>
    <property type="match status" value="1"/>
</dbReference>
<dbReference type="PANTHER" id="PTHR47466">
    <property type="match status" value="1"/>
</dbReference>
<dbReference type="CDD" id="cd04275">
    <property type="entry name" value="ZnMc_pappalysin_like"/>
    <property type="match status" value="1"/>
</dbReference>
<dbReference type="InterPro" id="IPR026444">
    <property type="entry name" value="Secre_tail"/>
</dbReference>
<name>A0A238Y7U0_9FLAO</name>
<evidence type="ECO:0000313" key="13">
    <source>
        <dbReference type="Proteomes" id="UP000198412"/>
    </source>
</evidence>
<feature type="domain" description="Peptidase M43 pregnancy-associated plasma-A" evidence="9">
    <location>
        <begin position="221"/>
        <end position="392"/>
    </location>
</feature>
<comment type="similarity">
    <text evidence="1">Belongs to the peptidase M43B family.</text>
</comment>
<evidence type="ECO:0000256" key="2">
    <source>
        <dbReference type="ARBA" id="ARBA00022670"/>
    </source>
</evidence>
<proteinExistence type="inferred from homology"/>
<dbReference type="NCBIfam" id="NF038128">
    <property type="entry name" value="choice_anch_J"/>
    <property type="match status" value="1"/>
</dbReference>
<dbReference type="SUPFAM" id="SSF141072">
    <property type="entry name" value="CalX-like"/>
    <property type="match status" value="1"/>
</dbReference>
<dbReference type="InterPro" id="IPR008754">
    <property type="entry name" value="Peptidase_M43"/>
</dbReference>
<dbReference type="GO" id="GO:0008237">
    <property type="term" value="F:metallopeptidase activity"/>
    <property type="evidence" value="ECO:0007669"/>
    <property type="project" value="UniProtKB-KW"/>
</dbReference>
<keyword evidence="4" id="KW-0732">Signal</keyword>
<evidence type="ECO:0000256" key="3">
    <source>
        <dbReference type="ARBA" id="ARBA00022723"/>
    </source>
</evidence>
<dbReference type="EMBL" id="FZNX01000004">
    <property type="protein sequence ID" value="SNR66898.1"/>
    <property type="molecule type" value="Genomic_DNA"/>
</dbReference>
<dbReference type="PANTHER" id="PTHR47466:SF1">
    <property type="entry name" value="METALLOPROTEASE MEP1 (AFU_ORTHOLOGUE AFUA_1G07730)-RELATED"/>
    <property type="match status" value="1"/>
</dbReference>
<keyword evidence="7" id="KW-0482">Metalloprotease</keyword>
<dbReference type="Proteomes" id="UP000198412">
    <property type="component" value="Unassembled WGS sequence"/>
</dbReference>
<dbReference type="Pfam" id="PF18962">
    <property type="entry name" value="Por_Secre_tail"/>
    <property type="match status" value="1"/>
</dbReference>
<dbReference type="SUPFAM" id="SSF55486">
    <property type="entry name" value="Metalloproteases ('zincins'), catalytic domain"/>
    <property type="match status" value="1"/>
</dbReference>
<evidence type="ECO:0000256" key="7">
    <source>
        <dbReference type="ARBA" id="ARBA00023049"/>
    </source>
</evidence>
<keyword evidence="3" id="KW-0479">Metal-binding</keyword>
<dbReference type="GO" id="GO:0046872">
    <property type="term" value="F:metal ion binding"/>
    <property type="evidence" value="ECO:0007669"/>
    <property type="project" value="UniProtKB-KW"/>
</dbReference>
<dbReference type="Pfam" id="PF07675">
    <property type="entry name" value="Cleaved_Adhesin"/>
    <property type="match status" value="1"/>
</dbReference>